<dbReference type="RefSeq" id="WP_377769837.1">
    <property type="nucleotide sequence ID" value="NZ_JBHUHO010000010.1"/>
</dbReference>
<dbReference type="Pfam" id="PF01661">
    <property type="entry name" value="Macro"/>
    <property type="match status" value="1"/>
</dbReference>
<proteinExistence type="predicted"/>
<comment type="caution">
    <text evidence="3">The sequence shown here is derived from an EMBL/GenBank/DDBJ whole genome shotgun (WGS) entry which is preliminary data.</text>
</comment>
<evidence type="ECO:0000313" key="3">
    <source>
        <dbReference type="EMBL" id="MFD2114809.1"/>
    </source>
</evidence>
<accession>A0ABW4YGZ0</accession>
<sequence>MIKFVKGNLFDTDAEAIVNTVNCVGVMGKGIALHVKKRYPNVFKEYKIMCDNKELKPGIMQTVSTGNLLGIQYVVNFPTKRHWKARSKIEDIELGLNALVKEINRMNIKSIALPPLGCGNGGLDWNDVKPLIVNSLNYLENVEVKVYEPSNIVESKVDLYSNTDLFTIETKPKLTEGRKDLLSLLLAYTKETFTISVNEIHNLAFILQTTGHTLNLNFTPYSNGLISEGLNLVLSKLNNHYLIAYSQPNKTSVIRVIEDEFKNYLNQDNSPMCSASIDNVIQSIEGYRSEAGLELYSKVVWEARKTHDLNTIIKNVMNWETQNRTLYKEADIKSVYSHLISSPYFTFSNM</sequence>
<protein>
    <submittedName>
        <fullName evidence="3">Macro domain-containing protein</fullName>
    </submittedName>
</protein>
<organism evidence="3 4">
    <name type="scientific">Paenibacillus yanchengensis</name>
    <dbReference type="NCBI Taxonomy" id="2035833"/>
    <lineage>
        <taxon>Bacteria</taxon>
        <taxon>Bacillati</taxon>
        <taxon>Bacillota</taxon>
        <taxon>Bacilli</taxon>
        <taxon>Bacillales</taxon>
        <taxon>Paenibacillaceae</taxon>
        <taxon>Paenibacillus</taxon>
    </lineage>
</organism>
<dbReference type="InterPro" id="IPR050892">
    <property type="entry name" value="ADP-ribose_metab_enzymes"/>
</dbReference>
<feature type="domain" description="Macro" evidence="2">
    <location>
        <begin position="1"/>
        <end position="155"/>
    </location>
</feature>
<comment type="catalytic activity">
    <reaction evidence="1">
        <text>an N-(ADP-alpha-D-ribosyl)-thymidine in DNA + H2O = a thymidine in DNA + ADP-D-ribose</text>
        <dbReference type="Rhea" id="RHEA:71655"/>
        <dbReference type="Rhea" id="RHEA-COMP:13556"/>
        <dbReference type="Rhea" id="RHEA-COMP:18051"/>
        <dbReference type="ChEBI" id="CHEBI:15377"/>
        <dbReference type="ChEBI" id="CHEBI:57967"/>
        <dbReference type="ChEBI" id="CHEBI:137386"/>
        <dbReference type="ChEBI" id="CHEBI:191199"/>
    </reaction>
    <physiologicalReaction direction="left-to-right" evidence="1">
        <dbReference type="Rhea" id="RHEA:71656"/>
    </physiologicalReaction>
</comment>
<dbReference type="Gene3D" id="3.40.220.10">
    <property type="entry name" value="Leucine Aminopeptidase, subunit E, domain 1"/>
    <property type="match status" value="1"/>
</dbReference>
<dbReference type="SMART" id="SM00506">
    <property type="entry name" value="A1pp"/>
    <property type="match status" value="1"/>
</dbReference>
<dbReference type="PANTHER" id="PTHR12521:SF0">
    <property type="entry name" value="ADP-RIBOSE GLYCOHYDROLASE OARD1"/>
    <property type="match status" value="1"/>
</dbReference>
<evidence type="ECO:0000313" key="4">
    <source>
        <dbReference type="Proteomes" id="UP001597362"/>
    </source>
</evidence>
<evidence type="ECO:0000256" key="1">
    <source>
        <dbReference type="ARBA" id="ARBA00035885"/>
    </source>
</evidence>
<dbReference type="SUPFAM" id="SSF52949">
    <property type="entry name" value="Macro domain-like"/>
    <property type="match status" value="1"/>
</dbReference>
<dbReference type="CDD" id="cd02901">
    <property type="entry name" value="Macro_Poa1p-like"/>
    <property type="match status" value="1"/>
</dbReference>
<dbReference type="EMBL" id="JBHUHO010000010">
    <property type="protein sequence ID" value="MFD2114809.1"/>
    <property type="molecule type" value="Genomic_DNA"/>
</dbReference>
<dbReference type="PANTHER" id="PTHR12521">
    <property type="entry name" value="PROTEIN C6ORF130"/>
    <property type="match status" value="1"/>
</dbReference>
<dbReference type="Proteomes" id="UP001597362">
    <property type="component" value="Unassembled WGS sequence"/>
</dbReference>
<keyword evidence="4" id="KW-1185">Reference proteome</keyword>
<dbReference type="InterPro" id="IPR002589">
    <property type="entry name" value="Macro_dom"/>
</dbReference>
<gene>
    <name evidence="3" type="ORF">ACFSJH_03525</name>
</gene>
<name>A0ABW4YGZ0_9BACL</name>
<dbReference type="PROSITE" id="PS51154">
    <property type="entry name" value="MACRO"/>
    <property type="match status" value="1"/>
</dbReference>
<reference evidence="4" key="1">
    <citation type="journal article" date="2019" name="Int. J. Syst. Evol. Microbiol.">
        <title>The Global Catalogue of Microorganisms (GCM) 10K type strain sequencing project: providing services to taxonomists for standard genome sequencing and annotation.</title>
        <authorList>
            <consortium name="The Broad Institute Genomics Platform"/>
            <consortium name="The Broad Institute Genome Sequencing Center for Infectious Disease"/>
            <person name="Wu L."/>
            <person name="Ma J."/>
        </authorList>
    </citation>
    <scope>NUCLEOTIDE SEQUENCE [LARGE SCALE GENOMIC DNA]</scope>
    <source>
        <strain evidence="4">GH52</strain>
    </source>
</reference>
<evidence type="ECO:0000259" key="2">
    <source>
        <dbReference type="PROSITE" id="PS51154"/>
    </source>
</evidence>
<dbReference type="InterPro" id="IPR043472">
    <property type="entry name" value="Macro_dom-like"/>
</dbReference>